<accession>A0A6N8FCL9</accession>
<gene>
    <name evidence="7" type="ORF">GNP35_10750</name>
</gene>
<reference evidence="7 8" key="1">
    <citation type="submission" date="2019-11" db="EMBL/GenBank/DDBJ databases">
        <title>P. haliotis isolates from Z. marina roots.</title>
        <authorList>
            <person name="Cohen M."/>
            <person name="Jospin G."/>
            <person name="Eisen J.A."/>
            <person name="Coil D.A."/>
        </authorList>
    </citation>
    <scope>NUCLEOTIDE SEQUENCE [LARGE SCALE GENOMIC DNA]</scope>
    <source>
        <strain evidence="7 8">UCD-MCMsp1aY</strain>
    </source>
</reference>
<dbReference type="Proteomes" id="UP000439994">
    <property type="component" value="Unassembled WGS sequence"/>
</dbReference>
<keyword evidence="4 5" id="KW-0472">Membrane</keyword>
<dbReference type="InterPro" id="IPR050307">
    <property type="entry name" value="Sterol_Desaturase_Related"/>
</dbReference>
<dbReference type="GO" id="GO:0016020">
    <property type="term" value="C:membrane"/>
    <property type="evidence" value="ECO:0007669"/>
    <property type="project" value="UniProtKB-SubCell"/>
</dbReference>
<dbReference type="InterPro" id="IPR006694">
    <property type="entry name" value="Fatty_acid_hydroxylase"/>
</dbReference>
<comment type="caution">
    <text evidence="7">The sequence shown here is derived from an EMBL/GenBank/DDBJ whole genome shotgun (WGS) entry which is preliminary data.</text>
</comment>
<comment type="subcellular location">
    <subcellularLocation>
        <location evidence="1">Membrane</location>
    </subcellularLocation>
</comment>
<feature type="transmembrane region" description="Helical" evidence="5">
    <location>
        <begin position="31"/>
        <end position="47"/>
    </location>
</feature>
<evidence type="ECO:0000256" key="4">
    <source>
        <dbReference type="ARBA" id="ARBA00023136"/>
    </source>
</evidence>
<organism evidence="7 8">
    <name type="scientific">Psychrosphaera haliotis</name>
    <dbReference type="NCBI Taxonomy" id="555083"/>
    <lineage>
        <taxon>Bacteria</taxon>
        <taxon>Pseudomonadati</taxon>
        <taxon>Pseudomonadota</taxon>
        <taxon>Gammaproteobacteria</taxon>
        <taxon>Alteromonadales</taxon>
        <taxon>Pseudoalteromonadaceae</taxon>
        <taxon>Psychrosphaera</taxon>
    </lineage>
</organism>
<evidence type="ECO:0000313" key="8">
    <source>
        <dbReference type="Proteomes" id="UP000439994"/>
    </source>
</evidence>
<evidence type="ECO:0000256" key="1">
    <source>
        <dbReference type="ARBA" id="ARBA00004370"/>
    </source>
</evidence>
<feature type="transmembrane region" description="Helical" evidence="5">
    <location>
        <begin position="208"/>
        <end position="225"/>
    </location>
</feature>
<evidence type="ECO:0000313" key="7">
    <source>
        <dbReference type="EMBL" id="MUH72917.1"/>
    </source>
</evidence>
<keyword evidence="2 5" id="KW-0812">Transmembrane</keyword>
<feature type="transmembrane region" description="Helical" evidence="5">
    <location>
        <begin position="123"/>
        <end position="144"/>
    </location>
</feature>
<dbReference type="Pfam" id="PF04116">
    <property type="entry name" value="FA_hydroxylase"/>
    <property type="match status" value="1"/>
</dbReference>
<proteinExistence type="predicted"/>
<dbReference type="AlphaFoldDB" id="A0A6N8FCL9"/>
<dbReference type="EMBL" id="WOCD01000005">
    <property type="protein sequence ID" value="MUH72917.1"/>
    <property type="molecule type" value="Genomic_DNA"/>
</dbReference>
<dbReference type="PANTHER" id="PTHR11863">
    <property type="entry name" value="STEROL DESATURASE"/>
    <property type="match status" value="1"/>
</dbReference>
<evidence type="ECO:0000256" key="2">
    <source>
        <dbReference type="ARBA" id="ARBA00022692"/>
    </source>
</evidence>
<evidence type="ECO:0000259" key="6">
    <source>
        <dbReference type="Pfam" id="PF04116"/>
    </source>
</evidence>
<evidence type="ECO:0000256" key="3">
    <source>
        <dbReference type="ARBA" id="ARBA00022989"/>
    </source>
</evidence>
<dbReference type="GO" id="GO:0005506">
    <property type="term" value="F:iron ion binding"/>
    <property type="evidence" value="ECO:0007669"/>
    <property type="project" value="InterPro"/>
</dbReference>
<feature type="transmembrane region" description="Helical" evidence="5">
    <location>
        <begin position="79"/>
        <end position="103"/>
    </location>
</feature>
<feature type="transmembrane region" description="Helical" evidence="5">
    <location>
        <begin position="181"/>
        <end position="202"/>
    </location>
</feature>
<dbReference type="OrthoDB" id="9770329at2"/>
<keyword evidence="3 5" id="KW-1133">Transmembrane helix</keyword>
<sequence length="313" mass="36093">MLIEVFNELNNVLSLLWQDANVHLLSPNKRLYWGYLVSTFVLVFLVYRTEYKKTGVWNWRKSFGREVLFHPSSILDSKIWFINLLIKAWIITPLLFAVAPVAIATHKTLTAVFGEITIAAPEWVVLTSFTAFLFVLDDLTRFLLHALMHKVPFLWRFHRLHHSAEVMTPLTVYRTHPIESFLYASRLLLVNAITIGLGVYLFKSKLSFYDIAGANVAVFIFNMLGANLRHSQVWLCWNKRIEKWFISPAQHQIHHSQATPHIDKNFGTALAIWDRMAGTLITSNTTTQDLTFGVKGTKLRSVMQAYLSPFDRD</sequence>
<protein>
    <submittedName>
        <fullName evidence="7">Sterol desaturase family protein</fullName>
    </submittedName>
</protein>
<name>A0A6N8FCL9_9GAMM</name>
<keyword evidence="8" id="KW-1185">Reference proteome</keyword>
<feature type="domain" description="Fatty acid hydroxylase" evidence="6">
    <location>
        <begin position="131"/>
        <end position="279"/>
    </location>
</feature>
<dbReference type="RefSeq" id="WP_155696121.1">
    <property type="nucleotide sequence ID" value="NZ_WOCD01000005.1"/>
</dbReference>
<dbReference type="GO" id="GO:0016491">
    <property type="term" value="F:oxidoreductase activity"/>
    <property type="evidence" value="ECO:0007669"/>
    <property type="project" value="InterPro"/>
</dbReference>
<dbReference type="GO" id="GO:0008610">
    <property type="term" value="P:lipid biosynthetic process"/>
    <property type="evidence" value="ECO:0007669"/>
    <property type="project" value="InterPro"/>
</dbReference>
<evidence type="ECO:0000256" key="5">
    <source>
        <dbReference type="SAM" id="Phobius"/>
    </source>
</evidence>